<reference evidence="2" key="1">
    <citation type="submission" date="2023-03" db="EMBL/GenBank/DDBJ databases">
        <authorList>
            <person name="Steffen K."/>
            <person name="Cardenas P."/>
        </authorList>
    </citation>
    <scope>NUCLEOTIDE SEQUENCE</scope>
</reference>
<gene>
    <name evidence="2" type="ORF">GBAR_LOCUS12771</name>
</gene>
<keyword evidence="3" id="KW-1185">Reference proteome</keyword>
<accession>A0AA35S443</accession>
<evidence type="ECO:0008006" key="4">
    <source>
        <dbReference type="Google" id="ProtNLM"/>
    </source>
</evidence>
<keyword evidence="1" id="KW-0812">Transmembrane</keyword>
<evidence type="ECO:0000313" key="3">
    <source>
        <dbReference type="Proteomes" id="UP001174909"/>
    </source>
</evidence>
<keyword evidence="1" id="KW-1133">Transmembrane helix</keyword>
<dbReference type="EMBL" id="CASHTH010001905">
    <property type="protein sequence ID" value="CAI8021561.1"/>
    <property type="molecule type" value="Genomic_DNA"/>
</dbReference>
<keyword evidence="1" id="KW-0472">Membrane</keyword>
<organism evidence="2 3">
    <name type="scientific">Geodia barretti</name>
    <name type="common">Barrett's horny sponge</name>
    <dbReference type="NCBI Taxonomy" id="519541"/>
    <lineage>
        <taxon>Eukaryota</taxon>
        <taxon>Metazoa</taxon>
        <taxon>Porifera</taxon>
        <taxon>Demospongiae</taxon>
        <taxon>Heteroscleromorpha</taxon>
        <taxon>Tetractinellida</taxon>
        <taxon>Astrophorina</taxon>
        <taxon>Geodiidae</taxon>
        <taxon>Geodia</taxon>
    </lineage>
</organism>
<sequence length="86" mass="10513">MAHNFHKVITRPKKPPEQWAHIDRSQAIEKWGRMRETTTEHFKFTPRTTLYAFFWAFVVPFGVYSLVKWERRRKDRLAGREERPLL</sequence>
<dbReference type="Proteomes" id="UP001174909">
    <property type="component" value="Unassembled WGS sequence"/>
</dbReference>
<feature type="transmembrane region" description="Helical" evidence="1">
    <location>
        <begin position="50"/>
        <end position="67"/>
    </location>
</feature>
<comment type="caution">
    <text evidence="2">The sequence shown here is derived from an EMBL/GenBank/DDBJ whole genome shotgun (WGS) entry which is preliminary data.</text>
</comment>
<evidence type="ECO:0000313" key="2">
    <source>
        <dbReference type="EMBL" id="CAI8021561.1"/>
    </source>
</evidence>
<name>A0AA35S443_GEOBA</name>
<evidence type="ECO:0000256" key="1">
    <source>
        <dbReference type="SAM" id="Phobius"/>
    </source>
</evidence>
<dbReference type="AlphaFoldDB" id="A0AA35S443"/>
<proteinExistence type="predicted"/>
<protein>
    <recommendedName>
        <fullName evidence="4">NADH-ubiquinone oxidoreductase B15 subunit</fullName>
    </recommendedName>
</protein>